<accession>A0A5B8RYQ7</accession>
<dbReference type="NCBIfam" id="NF004682">
    <property type="entry name" value="PRK06025.1"/>
    <property type="match status" value="1"/>
</dbReference>
<dbReference type="KEGG" id="ngf:FRF71_00045"/>
<proteinExistence type="inferred from homology"/>
<dbReference type="SUPFAM" id="SSF53901">
    <property type="entry name" value="Thiolase-like"/>
    <property type="match status" value="2"/>
</dbReference>
<reference evidence="8 10" key="1">
    <citation type="journal article" date="2013" name="J. Microbiol. Biotechnol.">
        <title>Novosphingobium ginsenosidimutans sp. nov., with the ability to convert ginsenoside.</title>
        <authorList>
            <person name="Kim J.K."/>
            <person name="He D."/>
            <person name="Liu Q.M."/>
            <person name="Park H.Y."/>
            <person name="Jung M.S."/>
            <person name="Yoon M.H."/>
            <person name="Kim S.C."/>
            <person name="Im W.T."/>
        </authorList>
    </citation>
    <scope>NUCLEOTIDE SEQUENCE [LARGE SCALE GENOMIC DNA]</scope>
    <source>
        <strain evidence="8 10">FW-6</strain>
    </source>
</reference>
<dbReference type="KEGG" id="ngf:FRF71_15325"/>
<evidence type="ECO:0000313" key="10">
    <source>
        <dbReference type="Proteomes" id="UP000321172"/>
    </source>
</evidence>
<dbReference type="EMBL" id="CP042345">
    <property type="protein sequence ID" value="QEA14641.1"/>
    <property type="molecule type" value="Genomic_DNA"/>
</dbReference>
<evidence type="ECO:0000259" key="7">
    <source>
        <dbReference type="Pfam" id="PF02803"/>
    </source>
</evidence>
<dbReference type="Pfam" id="PF02803">
    <property type="entry name" value="Thiolase_C"/>
    <property type="match status" value="1"/>
</dbReference>
<keyword evidence="10" id="KW-1185">Reference proteome</keyword>
<evidence type="ECO:0000256" key="4">
    <source>
        <dbReference type="PIRSR" id="PIRSR000429-1"/>
    </source>
</evidence>
<dbReference type="InterPro" id="IPR020610">
    <property type="entry name" value="Thiolase_AS"/>
</dbReference>
<keyword evidence="3 5" id="KW-0012">Acyltransferase</keyword>
<dbReference type="GO" id="GO:0003988">
    <property type="term" value="F:acetyl-CoA C-acyltransferase activity"/>
    <property type="evidence" value="ECO:0007669"/>
    <property type="project" value="UniProtKB-EC"/>
</dbReference>
<dbReference type="InterPro" id="IPR020617">
    <property type="entry name" value="Thiolase_C"/>
</dbReference>
<comment type="similarity">
    <text evidence="1 5">Belongs to the thiolase-like superfamily. Thiolase family.</text>
</comment>
<dbReference type="PANTHER" id="PTHR43365">
    <property type="entry name" value="BLR7806 PROTEIN"/>
    <property type="match status" value="1"/>
</dbReference>
<dbReference type="PIRSF" id="PIRSF000429">
    <property type="entry name" value="Ac-CoA_Ac_transf"/>
    <property type="match status" value="1"/>
</dbReference>
<dbReference type="PROSITE" id="PS00737">
    <property type="entry name" value="THIOLASE_2"/>
    <property type="match status" value="1"/>
</dbReference>
<dbReference type="PROSITE" id="PS00099">
    <property type="entry name" value="THIOLASE_3"/>
    <property type="match status" value="1"/>
</dbReference>
<dbReference type="InterPro" id="IPR002155">
    <property type="entry name" value="Thiolase"/>
</dbReference>
<dbReference type="Pfam" id="PF00108">
    <property type="entry name" value="Thiolase_N"/>
    <property type="match status" value="1"/>
</dbReference>
<dbReference type="RefSeq" id="WP_147088622.1">
    <property type="nucleotide sequence ID" value="NZ_BAABJD010000002.1"/>
</dbReference>
<dbReference type="InterPro" id="IPR016039">
    <property type="entry name" value="Thiolase-like"/>
</dbReference>
<dbReference type="Proteomes" id="UP000321172">
    <property type="component" value="Chromosome"/>
</dbReference>
<keyword evidence="2 5" id="KW-0808">Transferase</keyword>
<dbReference type="PANTHER" id="PTHR43365:SF1">
    <property type="entry name" value="ACETYL-COA C-ACYLTRANSFERASE"/>
    <property type="match status" value="1"/>
</dbReference>
<evidence type="ECO:0000256" key="5">
    <source>
        <dbReference type="RuleBase" id="RU003557"/>
    </source>
</evidence>
<evidence type="ECO:0000256" key="3">
    <source>
        <dbReference type="ARBA" id="ARBA00023315"/>
    </source>
</evidence>
<dbReference type="InterPro" id="IPR020616">
    <property type="entry name" value="Thiolase_N"/>
</dbReference>
<evidence type="ECO:0000313" key="9">
    <source>
        <dbReference type="EMBL" id="QEA17395.1"/>
    </source>
</evidence>
<evidence type="ECO:0000313" key="8">
    <source>
        <dbReference type="EMBL" id="QEA14641.1"/>
    </source>
</evidence>
<feature type="active site" description="Acyl-thioester intermediate" evidence="4">
    <location>
        <position position="92"/>
    </location>
</feature>
<organism evidence="8 10">
    <name type="scientific">Novosphingobium ginsenosidimutans</name>
    <dbReference type="NCBI Taxonomy" id="1176536"/>
    <lineage>
        <taxon>Bacteria</taxon>
        <taxon>Pseudomonadati</taxon>
        <taxon>Pseudomonadota</taxon>
        <taxon>Alphaproteobacteria</taxon>
        <taxon>Sphingomonadales</taxon>
        <taxon>Sphingomonadaceae</taxon>
        <taxon>Novosphingobium</taxon>
    </lineage>
</organism>
<evidence type="ECO:0000256" key="2">
    <source>
        <dbReference type="ARBA" id="ARBA00022679"/>
    </source>
</evidence>
<feature type="domain" description="Thiolase N-terminal" evidence="6">
    <location>
        <begin position="5"/>
        <end position="236"/>
    </location>
</feature>
<feature type="domain" description="Thiolase C-terminal" evidence="7">
    <location>
        <begin position="292"/>
        <end position="414"/>
    </location>
</feature>
<evidence type="ECO:0000256" key="1">
    <source>
        <dbReference type="ARBA" id="ARBA00010982"/>
    </source>
</evidence>
<dbReference type="NCBIfam" id="TIGR01930">
    <property type="entry name" value="AcCoA-C-Actrans"/>
    <property type="match status" value="1"/>
</dbReference>
<dbReference type="OrthoDB" id="9764638at2"/>
<dbReference type="InterPro" id="IPR020613">
    <property type="entry name" value="Thiolase_CS"/>
</dbReference>
<protein>
    <submittedName>
        <fullName evidence="8">Acetyl-CoA C-acyltransferase</fullName>
        <ecNumber evidence="8">2.3.1.16</ecNumber>
    </submittedName>
</protein>
<evidence type="ECO:0000259" key="6">
    <source>
        <dbReference type="Pfam" id="PF00108"/>
    </source>
</evidence>
<dbReference type="AlphaFoldDB" id="A0A5B8RYQ7"/>
<dbReference type="CDD" id="cd00751">
    <property type="entry name" value="thiolase"/>
    <property type="match status" value="1"/>
</dbReference>
<name>A0A5B8RYQ7_9SPHN</name>
<dbReference type="EC" id="2.3.1.16" evidence="8"/>
<dbReference type="Gene3D" id="3.40.47.10">
    <property type="match status" value="2"/>
</dbReference>
<feature type="active site" description="Proton acceptor" evidence="4">
    <location>
        <position position="401"/>
    </location>
</feature>
<dbReference type="EMBL" id="CP042345">
    <property type="protein sequence ID" value="QEA17395.1"/>
    <property type="molecule type" value="Genomic_DNA"/>
</dbReference>
<sequence length="415" mass="43623">MAEAYIIDAVRTPRGVGKPGKGALSHLHPQHLAATVLKAIKDRNGIDTSTVDDIIWSTSSQNGKQGGDLGRMAALAAGYDISASGTTLDRFCGGGITSVNLAAATIMSGMEDCVIAGGTEMMSYTASFAAEQANAGIPPRLMGSGNEALDVLHPQSHQGVCGDAIASMEGISREALDALALVSQERAARAIREGRFDHSLITVYNEDGTVALDHEEFPRPETTAEGLAALKPSFAQLADFDIGGTTFRKQINRRYPDLKIEHFHHAGNSSGVVDGAAAILIASPKYAEKHGLKPRGRIVAYANQGDCPTLMLNAPVPAAKKVLEKAGLKVEDIDVWEINEAFSVVAEKFIRDLDLDRTKVNINGGAMALGHPIGATGSILIGTALDELERSGGRYGLVTMCAAGGMAPAIIIERI</sequence>
<reference evidence="8" key="2">
    <citation type="submission" date="2019-08" db="EMBL/GenBank/DDBJ databases">
        <authorList>
            <person name="Im W.-T."/>
        </authorList>
    </citation>
    <scope>NUCLEOTIDE SEQUENCE</scope>
    <source>
        <strain evidence="8">FW-6</strain>
    </source>
</reference>
<gene>
    <name evidence="8" type="ORF">FRF71_00045</name>
    <name evidence="9" type="ORF">FRF71_15325</name>
</gene>
<feature type="active site" description="Proton acceptor" evidence="4">
    <location>
        <position position="371"/>
    </location>
</feature>